<protein>
    <submittedName>
        <fullName evidence="1">Uncharacterized protein</fullName>
    </submittedName>
</protein>
<comment type="caution">
    <text evidence="1">The sequence shown here is derived from an EMBL/GenBank/DDBJ whole genome shotgun (WGS) entry which is preliminary data.</text>
</comment>
<organism evidence="1 2">
    <name type="scientific">Araneus ventricosus</name>
    <name type="common">Orbweaver spider</name>
    <name type="synonym">Epeira ventricosa</name>
    <dbReference type="NCBI Taxonomy" id="182803"/>
    <lineage>
        <taxon>Eukaryota</taxon>
        <taxon>Metazoa</taxon>
        <taxon>Ecdysozoa</taxon>
        <taxon>Arthropoda</taxon>
        <taxon>Chelicerata</taxon>
        <taxon>Arachnida</taxon>
        <taxon>Araneae</taxon>
        <taxon>Araneomorphae</taxon>
        <taxon>Entelegynae</taxon>
        <taxon>Araneoidea</taxon>
        <taxon>Araneidae</taxon>
        <taxon>Araneus</taxon>
    </lineage>
</organism>
<keyword evidence="2" id="KW-1185">Reference proteome</keyword>
<proteinExistence type="predicted"/>
<gene>
    <name evidence="1" type="ORF">AVEN_213861_1</name>
</gene>
<accession>A0A4Y2IJJ7</accession>
<evidence type="ECO:0000313" key="2">
    <source>
        <dbReference type="Proteomes" id="UP000499080"/>
    </source>
</evidence>
<sequence length="102" mass="11876">MVLGGFKWQGPLSSCIRVFVFTIAVGVLNLRRNEFVAVIWDFEKEFSREFFDELLDRFNAKIFVKHFITHVPRRVGHDSEDFILENLDFIMVTFCSGAPDLS</sequence>
<dbReference type="AlphaFoldDB" id="A0A4Y2IJJ7"/>
<dbReference type="EMBL" id="BGPR01002687">
    <property type="protein sequence ID" value="GBM77402.1"/>
    <property type="molecule type" value="Genomic_DNA"/>
</dbReference>
<reference evidence="1 2" key="1">
    <citation type="journal article" date="2019" name="Sci. Rep.">
        <title>Orb-weaving spider Araneus ventricosus genome elucidates the spidroin gene catalogue.</title>
        <authorList>
            <person name="Kono N."/>
            <person name="Nakamura H."/>
            <person name="Ohtoshi R."/>
            <person name="Moran D.A.P."/>
            <person name="Shinohara A."/>
            <person name="Yoshida Y."/>
            <person name="Fujiwara M."/>
            <person name="Mori M."/>
            <person name="Tomita M."/>
            <person name="Arakawa K."/>
        </authorList>
    </citation>
    <scope>NUCLEOTIDE SEQUENCE [LARGE SCALE GENOMIC DNA]</scope>
</reference>
<evidence type="ECO:0000313" key="1">
    <source>
        <dbReference type="EMBL" id="GBM77402.1"/>
    </source>
</evidence>
<name>A0A4Y2IJJ7_ARAVE</name>
<dbReference type="Proteomes" id="UP000499080">
    <property type="component" value="Unassembled WGS sequence"/>
</dbReference>